<evidence type="ECO:0000313" key="2">
    <source>
        <dbReference type="EMBL" id="KAK7400456.1"/>
    </source>
</evidence>
<feature type="region of interest" description="Disordered" evidence="1">
    <location>
        <begin position="92"/>
        <end position="113"/>
    </location>
</feature>
<dbReference type="Proteomes" id="UP001386955">
    <property type="component" value="Unassembled WGS sequence"/>
</dbReference>
<evidence type="ECO:0000256" key="1">
    <source>
        <dbReference type="SAM" id="MobiDB-lite"/>
    </source>
</evidence>
<sequence length="128" mass="14679">MTTAKAPLPLCSSKIFHNIECRASPATETLGFWRIYGIKVLRGRSKPIKARKNVDASLVNDWFKPIMAKEDFDTEDCATALSRMAMKDYKKFPRLRENGRSPNKKKDQTLNQSRSPRVMIMILQDDAM</sequence>
<dbReference type="AlphaFoldDB" id="A0AAN9SMT4"/>
<accession>A0AAN9SMT4</accession>
<keyword evidence="3" id="KW-1185">Reference proteome</keyword>
<proteinExistence type="predicted"/>
<comment type="caution">
    <text evidence="2">The sequence shown here is derived from an EMBL/GenBank/DDBJ whole genome shotgun (WGS) entry which is preliminary data.</text>
</comment>
<protein>
    <submittedName>
        <fullName evidence="2">Uncharacterized protein</fullName>
    </submittedName>
</protein>
<dbReference type="EMBL" id="JAYMYS010000003">
    <property type="protein sequence ID" value="KAK7400456.1"/>
    <property type="molecule type" value="Genomic_DNA"/>
</dbReference>
<feature type="compositionally biased region" description="Basic and acidic residues" evidence="1">
    <location>
        <begin position="92"/>
        <end position="108"/>
    </location>
</feature>
<organism evidence="2 3">
    <name type="scientific">Psophocarpus tetragonolobus</name>
    <name type="common">Winged bean</name>
    <name type="synonym">Dolichos tetragonolobus</name>
    <dbReference type="NCBI Taxonomy" id="3891"/>
    <lineage>
        <taxon>Eukaryota</taxon>
        <taxon>Viridiplantae</taxon>
        <taxon>Streptophyta</taxon>
        <taxon>Embryophyta</taxon>
        <taxon>Tracheophyta</taxon>
        <taxon>Spermatophyta</taxon>
        <taxon>Magnoliopsida</taxon>
        <taxon>eudicotyledons</taxon>
        <taxon>Gunneridae</taxon>
        <taxon>Pentapetalae</taxon>
        <taxon>rosids</taxon>
        <taxon>fabids</taxon>
        <taxon>Fabales</taxon>
        <taxon>Fabaceae</taxon>
        <taxon>Papilionoideae</taxon>
        <taxon>50 kb inversion clade</taxon>
        <taxon>NPAAA clade</taxon>
        <taxon>indigoferoid/millettioid clade</taxon>
        <taxon>Phaseoleae</taxon>
        <taxon>Psophocarpus</taxon>
    </lineage>
</organism>
<name>A0AAN9SMT4_PSOTE</name>
<evidence type="ECO:0000313" key="3">
    <source>
        <dbReference type="Proteomes" id="UP001386955"/>
    </source>
</evidence>
<gene>
    <name evidence="2" type="ORF">VNO78_11664</name>
</gene>
<reference evidence="2 3" key="1">
    <citation type="submission" date="2024-01" db="EMBL/GenBank/DDBJ databases">
        <title>The genomes of 5 underutilized Papilionoideae crops provide insights into root nodulation and disease resistanc.</title>
        <authorList>
            <person name="Jiang F."/>
        </authorList>
    </citation>
    <scope>NUCLEOTIDE SEQUENCE [LARGE SCALE GENOMIC DNA]</scope>
    <source>
        <strain evidence="2">DUOXIRENSHENG_FW03</strain>
        <tissue evidence="2">Leaves</tissue>
    </source>
</reference>